<feature type="coiled-coil region" evidence="1">
    <location>
        <begin position="169"/>
        <end position="288"/>
    </location>
</feature>
<proteinExistence type="predicted"/>
<dbReference type="InterPro" id="IPR040349">
    <property type="entry name" value="Csm1/Pcs1"/>
</dbReference>
<evidence type="ECO:0000259" key="3">
    <source>
        <dbReference type="Pfam" id="PF12539"/>
    </source>
</evidence>
<dbReference type="GO" id="GO:0072686">
    <property type="term" value="C:mitotic spindle"/>
    <property type="evidence" value="ECO:0007669"/>
    <property type="project" value="TreeGrafter"/>
</dbReference>
<dbReference type="GO" id="GO:0003677">
    <property type="term" value="F:DNA binding"/>
    <property type="evidence" value="ECO:0007669"/>
    <property type="project" value="InterPro"/>
</dbReference>
<keyword evidence="5" id="KW-1185">Reference proteome</keyword>
<dbReference type="InterPro" id="IPR020981">
    <property type="entry name" value="Csm1/Pcs1_C"/>
</dbReference>
<dbReference type="InterPro" id="IPR017956">
    <property type="entry name" value="AT_hook_DNA-bd_motif"/>
</dbReference>
<dbReference type="GO" id="GO:0045144">
    <property type="term" value="P:meiotic sister chromatid segregation"/>
    <property type="evidence" value="ECO:0007669"/>
    <property type="project" value="TreeGrafter"/>
</dbReference>
<dbReference type="PANTHER" id="PTHR28006:SF1">
    <property type="entry name" value="MONOPOLIN COMPLEX SUBUNIT CSM1"/>
    <property type="match status" value="1"/>
</dbReference>
<dbReference type="GO" id="GO:1990644">
    <property type="term" value="F:microtubule site clamp"/>
    <property type="evidence" value="ECO:0007669"/>
    <property type="project" value="TreeGrafter"/>
</dbReference>
<accession>A0A395S7N5</accession>
<dbReference type="AlphaFoldDB" id="A0A395S7N5"/>
<feature type="compositionally biased region" description="Polar residues" evidence="2">
    <location>
        <begin position="42"/>
        <end position="61"/>
    </location>
</feature>
<dbReference type="GO" id="GO:0033551">
    <property type="term" value="C:monopolin complex"/>
    <property type="evidence" value="ECO:0007669"/>
    <property type="project" value="InterPro"/>
</dbReference>
<reference evidence="4 5" key="1">
    <citation type="journal article" date="2018" name="PLoS Pathog.">
        <title>Evolution of structural diversity of trichothecenes, a family of toxins produced by plant pathogenic and entomopathogenic fungi.</title>
        <authorList>
            <person name="Proctor R.H."/>
            <person name="McCormick S.P."/>
            <person name="Kim H.S."/>
            <person name="Cardoza R.E."/>
            <person name="Stanley A.M."/>
            <person name="Lindo L."/>
            <person name="Kelly A."/>
            <person name="Brown D.W."/>
            <person name="Lee T."/>
            <person name="Vaughan M.M."/>
            <person name="Alexander N.J."/>
            <person name="Busman M."/>
            <person name="Gutierrez S."/>
        </authorList>
    </citation>
    <scope>NUCLEOTIDE SEQUENCE [LARGE SCALE GENOMIC DNA]</scope>
    <source>
        <strain evidence="4 5">NRRL 20695</strain>
    </source>
</reference>
<dbReference type="Pfam" id="PF12539">
    <property type="entry name" value="Csm1"/>
    <property type="match status" value="1"/>
</dbReference>
<keyword evidence="1" id="KW-0175">Coiled coil</keyword>
<feature type="region of interest" description="Disordered" evidence="2">
    <location>
        <begin position="1"/>
        <end position="133"/>
    </location>
</feature>
<dbReference type="SMART" id="SM00384">
    <property type="entry name" value="AT_hook"/>
    <property type="match status" value="3"/>
</dbReference>
<organism evidence="4 5">
    <name type="scientific">Fusarium longipes</name>
    <dbReference type="NCBI Taxonomy" id="694270"/>
    <lineage>
        <taxon>Eukaryota</taxon>
        <taxon>Fungi</taxon>
        <taxon>Dikarya</taxon>
        <taxon>Ascomycota</taxon>
        <taxon>Pezizomycotina</taxon>
        <taxon>Sordariomycetes</taxon>
        <taxon>Hypocreomycetidae</taxon>
        <taxon>Hypocreales</taxon>
        <taxon>Nectriaceae</taxon>
        <taxon>Fusarium</taxon>
    </lineage>
</organism>
<dbReference type="Proteomes" id="UP000266234">
    <property type="component" value="Unassembled WGS sequence"/>
</dbReference>
<comment type="caution">
    <text evidence="4">The sequence shown here is derived from an EMBL/GenBank/DDBJ whole genome shotgun (WGS) entry which is preliminary data.</text>
</comment>
<dbReference type="Gene3D" id="3.90.1150.80">
    <property type="match status" value="1"/>
</dbReference>
<dbReference type="GO" id="GO:0005730">
    <property type="term" value="C:nucleolus"/>
    <property type="evidence" value="ECO:0007669"/>
    <property type="project" value="TreeGrafter"/>
</dbReference>
<evidence type="ECO:0000256" key="1">
    <source>
        <dbReference type="SAM" id="Coils"/>
    </source>
</evidence>
<name>A0A395S7N5_9HYPO</name>
<evidence type="ECO:0000313" key="4">
    <source>
        <dbReference type="EMBL" id="RGP68320.1"/>
    </source>
</evidence>
<dbReference type="EMBL" id="PXOG01000195">
    <property type="protein sequence ID" value="RGP68320.1"/>
    <property type="molecule type" value="Genomic_DNA"/>
</dbReference>
<evidence type="ECO:0000313" key="5">
    <source>
        <dbReference type="Proteomes" id="UP000266234"/>
    </source>
</evidence>
<dbReference type="CDD" id="cd23787">
    <property type="entry name" value="RWD_CSM1"/>
    <property type="match status" value="1"/>
</dbReference>
<dbReference type="OrthoDB" id="2431049at2759"/>
<feature type="domain" description="Monopolin complex subunit Csm1/Pcs1 C-terminal" evidence="3">
    <location>
        <begin position="323"/>
        <end position="407"/>
    </location>
</feature>
<dbReference type="PANTHER" id="PTHR28006">
    <property type="entry name" value="MONOPOLIN COMPLEX SUBUNIT CSM1"/>
    <property type="match status" value="1"/>
</dbReference>
<dbReference type="GO" id="GO:0051315">
    <property type="term" value="P:attachment of mitotic spindle microtubules to kinetochore"/>
    <property type="evidence" value="ECO:0007669"/>
    <property type="project" value="TreeGrafter"/>
</dbReference>
<dbReference type="FunFam" id="3.90.1150.80:FF:000001">
    <property type="entry name" value="Chromosome segregation protein (Pcs1)"/>
    <property type="match status" value="1"/>
</dbReference>
<evidence type="ECO:0000256" key="2">
    <source>
        <dbReference type="SAM" id="MobiDB-lite"/>
    </source>
</evidence>
<dbReference type="STRING" id="694270.A0A395S7N5"/>
<gene>
    <name evidence="4" type="ORF">FLONG3_8192</name>
</gene>
<protein>
    <submittedName>
        <fullName evidence="4">Chromosome segregation pcs1</fullName>
    </submittedName>
</protein>
<dbReference type="InterPro" id="IPR038608">
    <property type="entry name" value="Csm1/Pcs1_C_sf"/>
</dbReference>
<dbReference type="GO" id="GO:0034506">
    <property type="term" value="C:chromosome, centromeric core domain"/>
    <property type="evidence" value="ECO:0007669"/>
    <property type="project" value="TreeGrafter"/>
</dbReference>
<dbReference type="PRINTS" id="PR00929">
    <property type="entry name" value="ATHOOK"/>
</dbReference>
<sequence>MSATKKPRGRPPSTANKITKPAQRATRRTGNEKLSAVPELVVQQNTASKASKSGTNATRKAQQVAPDETLLSEEIEDSSSAPATGVKKGTRGRPKKSNGDTSSILPESAVKRRGRPPRQPTMPIEEVPETQQEDMMELDPVLEESENNDVVAMTDIETIVPWSSYDTGDDSMRRQLEDLTKKYAALESSHRHLREVGVREAERNFERLKKQAEERTAAATKLIAELKAELATQTALANESEELRKQLEANEAETESLESTVQTLNNSLSEAKSEIKTLSTKLAAARSADNNSRVPGSAMKAGGLMNRTAQAASHAAQATALAKERLYADLTDLILRGVKQDNVEDTFDCIQTGRNGTLHFKLAVENDASDNYEDVSFTYQPQLDPGRDEELIDVLPTYLTEEITFPRSQAPKFYARVNKSLTEDLTR</sequence>